<dbReference type="RefSeq" id="WP_108953745.1">
    <property type="nucleotide sequence ID" value="NZ_BEVZ01000003.1"/>
</dbReference>
<dbReference type="EMBL" id="JBEZUR010000001">
    <property type="protein sequence ID" value="MEU3552758.1"/>
    <property type="molecule type" value="Genomic_DNA"/>
</dbReference>
<keyword evidence="4" id="KW-1185">Reference proteome</keyword>
<evidence type="ECO:0000313" key="3">
    <source>
        <dbReference type="EMBL" id="MEU3552758.1"/>
    </source>
</evidence>
<dbReference type="Pfam" id="PF13828">
    <property type="entry name" value="DUF4190"/>
    <property type="match status" value="1"/>
</dbReference>
<keyword evidence="1" id="KW-0812">Transmembrane</keyword>
<feature type="transmembrane region" description="Helical" evidence="1">
    <location>
        <begin position="61"/>
        <end position="88"/>
    </location>
</feature>
<accession>A0ABV2YAK9</accession>
<evidence type="ECO:0000313" key="4">
    <source>
        <dbReference type="Proteomes" id="UP001550850"/>
    </source>
</evidence>
<protein>
    <submittedName>
        <fullName evidence="3">DUF4190 domain-containing protein</fullName>
    </submittedName>
</protein>
<organism evidence="3 4">
    <name type="scientific">Streptomyces fragilis</name>
    <dbReference type="NCBI Taxonomy" id="67301"/>
    <lineage>
        <taxon>Bacteria</taxon>
        <taxon>Bacillati</taxon>
        <taxon>Actinomycetota</taxon>
        <taxon>Actinomycetes</taxon>
        <taxon>Kitasatosporales</taxon>
        <taxon>Streptomycetaceae</taxon>
        <taxon>Streptomyces</taxon>
    </lineage>
</organism>
<sequence>MSSYDRPQPKNGLAIPALVLGILAVVFFWTVVGGILLGVLALVFGILGMRRARRDGAPHRGLSVTGAVLGTLALIGSLLLVVVGASLLGSDEFENLRDCVKQADTQAEMDACERDYGDQVND</sequence>
<evidence type="ECO:0000259" key="2">
    <source>
        <dbReference type="Pfam" id="PF13828"/>
    </source>
</evidence>
<dbReference type="Proteomes" id="UP001550850">
    <property type="component" value="Unassembled WGS sequence"/>
</dbReference>
<proteinExistence type="predicted"/>
<name>A0ABV2YAK9_9ACTN</name>
<reference evidence="3 4" key="1">
    <citation type="submission" date="2024-06" db="EMBL/GenBank/DDBJ databases">
        <title>The Natural Products Discovery Center: Release of the First 8490 Sequenced Strains for Exploring Actinobacteria Biosynthetic Diversity.</title>
        <authorList>
            <person name="Kalkreuter E."/>
            <person name="Kautsar S.A."/>
            <person name="Yang D."/>
            <person name="Bader C.D."/>
            <person name="Teijaro C.N."/>
            <person name="Fluegel L."/>
            <person name="Davis C.M."/>
            <person name="Simpson J.R."/>
            <person name="Lauterbach L."/>
            <person name="Steele A.D."/>
            <person name="Gui C."/>
            <person name="Meng S."/>
            <person name="Li G."/>
            <person name="Viehrig K."/>
            <person name="Ye F."/>
            <person name="Su P."/>
            <person name="Kiefer A.F."/>
            <person name="Nichols A."/>
            <person name="Cepeda A.J."/>
            <person name="Yan W."/>
            <person name="Fan B."/>
            <person name="Jiang Y."/>
            <person name="Adhikari A."/>
            <person name="Zheng C.-J."/>
            <person name="Schuster L."/>
            <person name="Cowan T.M."/>
            <person name="Smanski M.J."/>
            <person name="Chevrette M.G."/>
            <person name="De Carvalho L.P.S."/>
            <person name="Shen B."/>
        </authorList>
    </citation>
    <scope>NUCLEOTIDE SEQUENCE [LARGE SCALE GENOMIC DNA]</scope>
    <source>
        <strain evidence="3 4">NPDC038104</strain>
    </source>
</reference>
<keyword evidence="1" id="KW-0472">Membrane</keyword>
<dbReference type="InterPro" id="IPR025241">
    <property type="entry name" value="DUF4190"/>
</dbReference>
<feature type="domain" description="DUF4190" evidence="2">
    <location>
        <begin position="13"/>
        <end position="79"/>
    </location>
</feature>
<gene>
    <name evidence="3" type="ORF">AB0E65_00750</name>
</gene>
<comment type="caution">
    <text evidence="3">The sequence shown here is derived from an EMBL/GenBank/DDBJ whole genome shotgun (WGS) entry which is preliminary data.</text>
</comment>
<keyword evidence="1" id="KW-1133">Transmembrane helix</keyword>
<evidence type="ECO:0000256" key="1">
    <source>
        <dbReference type="SAM" id="Phobius"/>
    </source>
</evidence>
<feature type="transmembrane region" description="Helical" evidence="1">
    <location>
        <begin position="20"/>
        <end position="49"/>
    </location>
</feature>